<proteinExistence type="predicted"/>
<sequence>MNEKGHDTRRTSLARISEAASHLLSEVELSIAEGSLEHEALMPADVLPGLHWVTLIDFSGRTSVALMRIERTVDTPDSNGWIARRVTATLAVKCEVDKLGNLRTYRIEPL</sequence>
<name>A0ABU9RNT1_9BURK</name>
<dbReference type="RefSeq" id="WP_342946614.1">
    <property type="nucleotide sequence ID" value="NZ_JAYMRV010000002.1"/>
</dbReference>
<gene>
    <name evidence="1" type="ORF">VSR73_09575</name>
</gene>
<accession>A0ABU9RNT1</accession>
<dbReference type="EMBL" id="JAYMRV010000002">
    <property type="protein sequence ID" value="MEM5421307.1"/>
    <property type="molecule type" value="Genomic_DNA"/>
</dbReference>
<comment type="caution">
    <text evidence="1">The sequence shown here is derived from an EMBL/GenBank/DDBJ whole genome shotgun (WGS) entry which is preliminary data.</text>
</comment>
<organism evidence="1 2">
    <name type="scientific">Paraburkholderia ferrariae</name>
    <dbReference type="NCBI Taxonomy" id="386056"/>
    <lineage>
        <taxon>Bacteria</taxon>
        <taxon>Pseudomonadati</taxon>
        <taxon>Pseudomonadota</taxon>
        <taxon>Betaproteobacteria</taxon>
        <taxon>Burkholderiales</taxon>
        <taxon>Burkholderiaceae</taxon>
        <taxon>Paraburkholderia</taxon>
    </lineage>
</organism>
<dbReference type="Proteomes" id="UP001489897">
    <property type="component" value="Unassembled WGS sequence"/>
</dbReference>
<reference evidence="1 2" key="1">
    <citation type="submission" date="2024-01" db="EMBL/GenBank/DDBJ databases">
        <title>The diversity of rhizobia nodulating Mimosa spp. in eleven states of Brazil covering several biomes is determined by host plant, location, and edaphic factors.</title>
        <authorList>
            <person name="Rouws L."/>
            <person name="Barauna A."/>
            <person name="Beukes C."/>
            <person name="De Faria S.M."/>
            <person name="Gross E."/>
            <person name="Dos Reis Junior F.B."/>
            <person name="Simon M."/>
            <person name="Maluk M."/>
            <person name="Odee D.W."/>
            <person name="Kenicer G."/>
            <person name="Young J.P.W."/>
            <person name="Reis V.M."/>
            <person name="Zilli J."/>
            <person name="James E.K."/>
        </authorList>
    </citation>
    <scope>NUCLEOTIDE SEQUENCE [LARGE SCALE GENOMIC DNA]</scope>
    <source>
        <strain evidence="1 2">JPY167</strain>
    </source>
</reference>
<protein>
    <submittedName>
        <fullName evidence="1">Uncharacterized protein</fullName>
    </submittedName>
</protein>
<evidence type="ECO:0000313" key="2">
    <source>
        <dbReference type="Proteomes" id="UP001489897"/>
    </source>
</evidence>
<evidence type="ECO:0000313" key="1">
    <source>
        <dbReference type="EMBL" id="MEM5421307.1"/>
    </source>
</evidence>
<keyword evidence="2" id="KW-1185">Reference proteome</keyword>